<evidence type="ECO:0000256" key="9">
    <source>
        <dbReference type="ARBA" id="ARBA00023136"/>
    </source>
</evidence>
<feature type="repeat" description="Solcar" evidence="10">
    <location>
        <begin position="179"/>
        <end position="279"/>
    </location>
</feature>
<dbReference type="HOGENOM" id="CLU_015166_3_0_1"/>
<evidence type="ECO:0000256" key="12">
    <source>
        <dbReference type="SAM" id="Phobius"/>
    </source>
</evidence>
<feature type="repeat" description="Solcar" evidence="10">
    <location>
        <begin position="6"/>
        <end position="79"/>
    </location>
</feature>
<dbReference type="PANTHER" id="PTHR45667">
    <property type="entry name" value="S-ADENOSYLMETHIONINE MITOCHONDRIAL CARRIER PROTEIN"/>
    <property type="match status" value="1"/>
</dbReference>
<proteinExistence type="inferred from homology"/>
<dbReference type="STRING" id="31234.E3N5N0"/>
<dbReference type="InterPro" id="IPR018108">
    <property type="entry name" value="MCP_transmembrane"/>
</dbReference>
<dbReference type="PROSITE" id="PS50920">
    <property type="entry name" value="SOLCAR"/>
    <property type="match status" value="3"/>
</dbReference>
<dbReference type="AlphaFoldDB" id="E3N5N0"/>
<evidence type="ECO:0000256" key="7">
    <source>
        <dbReference type="ARBA" id="ARBA00022989"/>
    </source>
</evidence>
<keyword evidence="6" id="KW-0999">Mitochondrion inner membrane</keyword>
<evidence type="ECO:0000256" key="10">
    <source>
        <dbReference type="PROSITE-ProRule" id="PRU00282"/>
    </source>
</evidence>
<dbReference type="EMBL" id="DS268533">
    <property type="protein sequence ID" value="EFO87267.1"/>
    <property type="molecule type" value="Genomic_DNA"/>
</dbReference>
<comment type="similarity">
    <text evidence="2 11">Belongs to the mitochondrial carrier (TC 2.A.29) family.</text>
</comment>
<organism evidence="14">
    <name type="scientific">Caenorhabditis remanei</name>
    <name type="common">Caenorhabditis vulgaris</name>
    <dbReference type="NCBI Taxonomy" id="31234"/>
    <lineage>
        <taxon>Eukaryota</taxon>
        <taxon>Metazoa</taxon>
        <taxon>Ecdysozoa</taxon>
        <taxon>Nematoda</taxon>
        <taxon>Chromadorea</taxon>
        <taxon>Rhabditida</taxon>
        <taxon>Rhabditina</taxon>
        <taxon>Rhabditomorpha</taxon>
        <taxon>Rhabditoidea</taxon>
        <taxon>Rhabditidae</taxon>
        <taxon>Peloderinae</taxon>
        <taxon>Caenorhabditis</taxon>
    </lineage>
</organism>
<evidence type="ECO:0000256" key="11">
    <source>
        <dbReference type="RuleBase" id="RU000488"/>
    </source>
</evidence>
<name>E3N5N0_CAERE</name>
<evidence type="ECO:0000256" key="4">
    <source>
        <dbReference type="ARBA" id="ARBA00022692"/>
    </source>
</evidence>
<evidence type="ECO:0000313" key="14">
    <source>
        <dbReference type="Proteomes" id="UP000008281"/>
    </source>
</evidence>
<evidence type="ECO:0000256" key="1">
    <source>
        <dbReference type="ARBA" id="ARBA00004448"/>
    </source>
</evidence>
<dbReference type="eggNOG" id="KOG0768">
    <property type="taxonomic scope" value="Eukaryota"/>
</dbReference>
<dbReference type="InterPro" id="IPR023395">
    <property type="entry name" value="MCP_dom_sf"/>
</dbReference>
<evidence type="ECO:0000256" key="2">
    <source>
        <dbReference type="ARBA" id="ARBA00006375"/>
    </source>
</evidence>
<reference evidence="13" key="1">
    <citation type="submission" date="2007-07" db="EMBL/GenBank/DDBJ databases">
        <title>PCAP assembly of the Caenorhabditis remanei genome.</title>
        <authorList>
            <consortium name="The Caenorhabditis remanei Sequencing Consortium"/>
            <person name="Wilson R.K."/>
        </authorList>
    </citation>
    <scope>NUCLEOTIDE SEQUENCE [LARGE SCALE GENOMIC DNA]</scope>
    <source>
        <strain evidence="13">PB4641</strain>
    </source>
</reference>
<keyword evidence="3 11" id="KW-0813">Transport</keyword>
<comment type="subcellular location">
    <subcellularLocation>
        <location evidence="1">Mitochondrion inner membrane</location>
        <topology evidence="1">Multi-pass membrane protein</topology>
    </subcellularLocation>
</comment>
<accession>E3N5N0</accession>
<keyword evidence="14" id="KW-1185">Reference proteome</keyword>
<evidence type="ECO:0000256" key="3">
    <source>
        <dbReference type="ARBA" id="ARBA00022448"/>
    </source>
</evidence>
<feature type="transmembrane region" description="Helical" evidence="12">
    <location>
        <begin position="51"/>
        <end position="73"/>
    </location>
</feature>
<dbReference type="GO" id="GO:0005743">
    <property type="term" value="C:mitochondrial inner membrane"/>
    <property type="evidence" value="ECO:0007669"/>
    <property type="project" value="UniProtKB-SubCell"/>
</dbReference>
<evidence type="ECO:0000256" key="5">
    <source>
        <dbReference type="ARBA" id="ARBA00022737"/>
    </source>
</evidence>
<protein>
    <recommendedName>
        <fullName evidence="15">S-adenosylmethionine mitochondrial carrier protein</fullName>
    </recommendedName>
</protein>
<keyword evidence="8" id="KW-0496">Mitochondrion</keyword>
<evidence type="ECO:0008006" key="15">
    <source>
        <dbReference type="Google" id="ProtNLM"/>
    </source>
</evidence>
<keyword evidence="4 10" id="KW-0812">Transmembrane</keyword>
<sequence length="284" mass="30412">MPSEEGSVVRWLVCGASAGLAVDIGLYPLDTIKSRMQSKQGFIAAGGFKDIYRGMSSVLVGSAPGAAIFFLTYKYINGQMKRSIEGKDALVDAFSASLAEIAACAVRVPTELCKQRGQVNKNTRLTLICKEIMESKGLKGFYQGYGSTVAREIPFSIIQFPIWEGLKRMVADKKESGRCSPLEGAACGSVAGCIAAGLTTPLDVAKTRIMLTKTGPTLGILSTLKEVMILTPLPSNPLLFQVYTSGGIKGLYSGVVPRVMWISGGGFVFFGAYETAMHFTKFLD</sequence>
<dbReference type="FunCoup" id="E3N5N0">
    <property type="interactions" value="2068"/>
</dbReference>
<keyword evidence="9 10" id="KW-0472">Membrane</keyword>
<dbReference type="OMA" id="IGPRTMW"/>
<dbReference type="InParanoid" id="E3N5N0"/>
<evidence type="ECO:0000256" key="8">
    <source>
        <dbReference type="ARBA" id="ARBA00023128"/>
    </source>
</evidence>
<gene>
    <name evidence="13" type="ORF">CRE_25789</name>
</gene>
<evidence type="ECO:0000256" key="6">
    <source>
        <dbReference type="ARBA" id="ARBA00022792"/>
    </source>
</evidence>
<keyword evidence="7 12" id="KW-1133">Transmembrane helix</keyword>
<keyword evidence="5" id="KW-0677">Repeat</keyword>
<dbReference type="SUPFAM" id="SSF103506">
    <property type="entry name" value="Mitochondrial carrier"/>
    <property type="match status" value="1"/>
</dbReference>
<dbReference type="Gene3D" id="1.50.40.10">
    <property type="entry name" value="Mitochondrial carrier domain"/>
    <property type="match status" value="1"/>
</dbReference>
<dbReference type="OrthoDB" id="276989at2759"/>
<dbReference type="Proteomes" id="UP000008281">
    <property type="component" value="Unassembled WGS sequence"/>
</dbReference>
<evidence type="ECO:0000313" key="13">
    <source>
        <dbReference type="EMBL" id="EFO87267.1"/>
    </source>
</evidence>
<feature type="repeat" description="Solcar" evidence="10">
    <location>
        <begin position="87"/>
        <end position="169"/>
    </location>
</feature>
<dbReference type="FunFam" id="1.50.40.10:FF:000018">
    <property type="entry name" value="S-adenosylmethionine mitochondrial carrier protein-like"/>
    <property type="match status" value="1"/>
</dbReference>
<dbReference type="Pfam" id="PF00153">
    <property type="entry name" value="Mito_carr"/>
    <property type="match status" value="3"/>
</dbReference>